<evidence type="ECO:0000256" key="1">
    <source>
        <dbReference type="ARBA" id="ARBA00023015"/>
    </source>
</evidence>
<evidence type="ECO:0000259" key="4">
    <source>
        <dbReference type="PROSITE" id="PS50932"/>
    </source>
</evidence>
<dbReference type="PROSITE" id="PS00356">
    <property type="entry name" value="HTH_LACI_1"/>
    <property type="match status" value="1"/>
</dbReference>
<dbReference type="Proteomes" id="UP000693892">
    <property type="component" value="Unassembled WGS sequence"/>
</dbReference>
<evidence type="ECO:0000256" key="3">
    <source>
        <dbReference type="ARBA" id="ARBA00023163"/>
    </source>
</evidence>
<dbReference type="InterPro" id="IPR000843">
    <property type="entry name" value="HTH_LacI"/>
</dbReference>
<dbReference type="PROSITE" id="PS50932">
    <property type="entry name" value="HTH_LACI_2"/>
    <property type="match status" value="1"/>
</dbReference>
<comment type="caution">
    <text evidence="5">The sequence shown here is derived from an EMBL/GenBank/DDBJ whole genome shotgun (WGS) entry which is preliminary data.</text>
</comment>
<keyword evidence="2" id="KW-0238">DNA-binding</keyword>
<dbReference type="SMART" id="SM00354">
    <property type="entry name" value="HTH_LACI"/>
    <property type="match status" value="1"/>
</dbReference>
<keyword evidence="1" id="KW-0805">Transcription regulation</keyword>
<proteinExistence type="predicted"/>
<feature type="domain" description="HTH lacI-type" evidence="4">
    <location>
        <begin position="2"/>
        <end position="56"/>
    </location>
</feature>
<gene>
    <name evidence="5" type="primary">cytR</name>
    <name evidence="5" type="ORF">LEUCIP111803_02009</name>
</gene>
<sequence>MVNIHDVATRAGVSAGTVSNVLNRPSYVSIETRQRVLDAIDALGFRPRQSSRQYRPGRERTLGLAVADMGNPYFVDVALGAEAEAKELGVGVVIVHNGEDTAREEQNLDLLVQQRVQGIMITPVDERNPRLEQLIERGVPIVYVDRISGDRPCCWIATDDLAGGRLAGEHLAAAGHRRIGFVGNLSISPQVRQRYQGLLDSVRDAGLDEGDVRLIPAASWKVANGREAMHLLLDLPPEERPTAIFCANDLLALGALQELVRHGVSVPEDVAIVGFDDLDWASASTVPLSSVRQAREQLGRTAVRMILDEIEQGADHVHEHVSFPPELIVRESSDYRRDGATQTPAPQP</sequence>
<dbReference type="CDD" id="cd06293">
    <property type="entry name" value="PBP1_LacI-like"/>
    <property type="match status" value="1"/>
</dbReference>
<dbReference type="Pfam" id="PF13377">
    <property type="entry name" value="Peripla_BP_3"/>
    <property type="match status" value="1"/>
</dbReference>
<dbReference type="PANTHER" id="PTHR30146:SF109">
    <property type="entry name" value="HTH-TYPE TRANSCRIPTIONAL REGULATOR GALS"/>
    <property type="match status" value="1"/>
</dbReference>
<dbReference type="InterPro" id="IPR046335">
    <property type="entry name" value="LacI/GalR-like_sensor"/>
</dbReference>
<evidence type="ECO:0000256" key="2">
    <source>
        <dbReference type="ARBA" id="ARBA00023125"/>
    </source>
</evidence>
<dbReference type="GO" id="GO:0003700">
    <property type="term" value="F:DNA-binding transcription factor activity"/>
    <property type="evidence" value="ECO:0007669"/>
    <property type="project" value="TreeGrafter"/>
</dbReference>
<dbReference type="GO" id="GO:0000976">
    <property type="term" value="F:transcription cis-regulatory region binding"/>
    <property type="evidence" value="ECO:0007669"/>
    <property type="project" value="TreeGrafter"/>
</dbReference>
<dbReference type="EMBL" id="CAJVAP010000024">
    <property type="protein sequence ID" value="CAG7616606.1"/>
    <property type="molecule type" value="Genomic_DNA"/>
</dbReference>
<dbReference type="AlphaFoldDB" id="A0A916NPQ1"/>
<organism evidence="5 6">
    <name type="scientific">Leucobacter soli</name>
    <dbReference type="NCBI Taxonomy" id="2812850"/>
    <lineage>
        <taxon>Bacteria</taxon>
        <taxon>Bacillati</taxon>
        <taxon>Actinomycetota</taxon>
        <taxon>Actinomycetes</taxon>
        <taxon>Micrococcales</taxon>
        <taxon>Microbacteriaceae</taxon>
        <taxon>Leucobacter</taxon>
    </lineage>
</organism>
<name>A0A916NPQ1_9MICO</name>
<keyword evidence="6" id="KW-1185">Reference proteome</keyword>
<dbReference type="PANTHER" id="PTHR30146">
    <property type="entry name" value="LACI-RELATED TRANSCRIPTIONAL REPRESSOR"/>
    <property type="match status" value="1"/>
</dbReference>
<protein>
    <submittedName>
        <fullName evidence="5">HTH-type transcriptional repressor CytR</fullName>
    </submittedName>
</protein>
<dbReference type="Pfam" id="PF00356">
    <property type="entry name" value="LacI"/>
    <property type="match status" value="1"/>
</dbReference>
<reference evidence="5" key="1">
    <citation type="submission" date="2021-06" db="EMBL/GenBank/DDBJ databases">
        <authorList>
            <person name="Criscuolo A."/>
        </authorList>
    </citation>
    <scope>NUCLEOTIDE SEQUENCE</scope>
    <source>
        <strain evidence="5">CIP111803</strain>
    </source>
</reference>
<dbReference type="RefSeq" id="WP_218115941.1">
    <property type="nucleotide sequence ID" value="NZ_CAJVAP010000024.1"/>
</dbReference>
<evidence type="ECO:0000313" key="6">
    <source>
        <dbReference type="Proteomes" id="UP000693892"/>
    </source>
</evidence>
<accession>A0A916NPQ1</accession>
<evidence type="ECO:0000313" key="5">
    <source>
        <dbReference type="EMBL" id="CAG7616606.1"/>
    </source>
</evidence>
<keyword evidence="3" id="KW-0804">Transcription</keyword>
<dbReference type="CDD" id="cd01392">
    <property type="entry name" value="HTH_LacI"/>
    <property type="match status" value="1"/>
</dbReference>